<dbReference type="InterPro" id="IPR008271">
    <property type="entry name" value="Ser/Thr_kinase_AS"/>
</dbReference>
<dbReference type="PANTHER" id="PTHR24347">
    <property type="entry name" value="SERINE/THREONINE-PROTEIN KINASE"/>
    <property type="match status" value="1"/>
</dbReference>
<dbReference type="Gene3D" id="1.10.510.10">
    <property type="entry name" value="Transferase(Phosphotransferase) domain 1"/>
    <property type="match status" value="1"/>
</dbReference>
<feature type="domain" description="Protein kinase" evidence="5">
    <location>
        <begin position="115"/>
        <end position="393"/>
    </location>
</feature>
<keyword evidence="7" id="KW-1185">Reference proteome</keyword>
<evidence type="ECO:0000256" key="2">
    <source>
        <dbReference type="ARBA" id="ARBA00022840"/>
    </source>
</evidence>
<dbReference type="Pfam" id="PF00069">
    <property type="entry name" value="Pkinase"/>
    <property type="match status" value="1"/>
</dbReference>
<evidence type="ECO:0000256" key="4">
    <source>
        <dbReference type="RuleBase" id="RU000304"/>
    </source>
</evidence>
<dbReference type="PROSITE" id="PS50011">
    <property type="entry name" value="PROTEIN_KINASE_DOM"/>
    <property type="match status" value="1"/>
</dbReference>
<dbReference type="SUPFAM" id="SSF56112">
    <property type="entry name" value="Protein kinase-like (PK-like)"/>
    <property type="match status" value="1"/>
</dbReference>
<dbReference type="InterPro" id="IPR000719">
    <property type="entry name" value="Prot_kinase_dom"/>
</dbReference>
<evidence type="ECO:0000259" key="5">
    <source>
        <dbReference type="PROSITE" id="PS50011"/>
    </source>
</evidence>
<dbReference type="EMBL" id="CAKLCB010000376">
    <property type="protein sequence ID" value="CAH0521266.1"/>
    <property type="molecule type" value="Genomic_DNA"/>
</dbReference>
<keyword evidence="4" id="KW-0418">Kinase</keyword>
<evidence type="ECO:0000256" key="3">
    <source>
        <dbReference type="PROSITE-ProRule" id="PRU10141"/>
    </source>
</evidence>
<sequence length="414" mass="46215">MHAVLSRSQRATSTSIRTFAIASSNALHLVAHLVKSNDKMTHVCRQPLRQFKENKGVREVCVVGVAVAALTALATKDARCEPIEQEDKQDGDSTCNLWDGNTKSDNMPIYFDTEYEAKKLLGCGAFGLVMQCVHKQTGRIAAVKMVQDLEGSQEEVKREKQALECFKRAGGHTSIVGYEGSYYHNDFHYIVLEYVPGMSLHSYMDKHHLLDTTLSLQLVSQLASALQFMHKAGIVHCDLKPENVMVLVTRDNKRHSDPHKEKITLKLIDFGSVSRNPQLALKDKSCTVSLSGTRCYWSPEALEYQTMTPAMDMWALGCILYILISGHHPFDLTGSSSEDTILQRVKKSPNALSFISPVWNHVSIETKELIGGLLEKDPNCRLSADQVLQHSAIIAATQDDLIVKELHFDNVKIH</sequence>
<dbReference type="InterPro" id="IPR017441">
    <property type="entry name" value="Protein_kinase_ATP_BS"/>
</dbReference>
<dbReference type="InterPro" id="IPR011009">
    <property type="entry name" value="Kinase-like_dom_sf"/>
</dbReference>
<proteinExistence type="inferred from homology"/>
<organism evidence="6 7">
    <name type="scientific">Peronospora belbahrii</name>
    <dbReference type="NCBI Taxonomy" id="622444"/>
    <lineage>
        <taxon>Eukaryota</taxon>
        <taxon>Sar</taxon>
        <taxon>Stramenopiles</taxon>
        <taxon>Oomycota</taxon>
        <taxon>Peronosporomycetes</taxon>
        <taxon>Peronosporales</taxon>
        <taxon>Peronosporaceae</taxon>
        <taxon>Peronospora</taxon>
    </lineage>
</organism>
<protein>
    <recommendedName>
        <fullName evidence="5">Protein kinase domain-containing protein</fullName>
    </recommendedName>
</protein>
<evidence type="ECO:0000313" key="6">
    <source>
        <dbReference type="EMBL" id="CAH0521266.1"/>
    </source>
</evidence>
<reference evidence="6 7" key="1">
    <citation type="submission" date="2021-11" db="EMBL/GenBank/DDBJ databases">
        <authorList>
            <person name="Islam A."/>
            <person name="Islam S."/>
            <person name="Flora M.S."/>
            <person name="Rahman M."/>
            <person name="Ziaur R.M."/>
            <person name="Epstein J.H."/>
            <person name="Hassan M."/>
            <person name="Klassen M."/>
            <person name="Woodard K."/>
            <person name="Webb A."/>
            <person name="Webby R.J."/>
            <person name="El Zowalaty M.E."/>
        </authorList>
    </citation>
    <scope>NUCLEOTIDE SEQUENCE [LARGE SCALE GENOMIC DNA]</scope>
    <source>
        <strain evidence="6">Pbs1</strain>
    </source>
</reference>
<comment type="caution">
    <text evidence="6">The sequence shown here is derived from an EMBL/GenBank/DDBJ whole genome shotgun (WGS) entry which is preliminary data.</text>
</comment>
<keyword evidence="4" id="KW-0723">Serine/threonine-protein kinase</keyword>
<feature type="binding site" evidence="3">
    <location>
        <position position="144"/>
    </location>
    <ligand>
        <name>ATP</name>
        <dbReference type="ChEBI" id="CHEBI:30616"/>
    </ligand>
</feature>
<evidence type="ECO:0000313" key="7">
    <source>
        <dbReference type="Proteomes" id="UP001158986"/>
    </source>
</evidence>
<keyword evidence="1 3" id="KW-0547">Nucleotide-binding</keyword>
<accession>A0ABN8DA07</accession>
<comment type="similarity">
    <text evidence="4">Belongs to the protein kinase superfamily.</text>
</comment>
<dbReference type="PROSITE" id="PS00108">
    <property type="entry name" value="PROTEIN_KINASE_ST"/>
    <property type="match status" value="1"/>
</dbReference>
<evidence type="ECO:0000256" key="1">
    <source>
        <dbReference type="ARBA" id="ARBA00022741"/>
    </source>
</evidence>
<gene>
    <name evidence="6" type="ORF">PBS001_LOCUS7725</name>
</gene>
<dbReference type="PROSITE" id="PS00107">
    <property type="entry name" value="PROTEIN_KINASE_ATP"/>
    <property type="match status" value="1"/>
</dbReference>
<dbReference type="SMART" id="SM00220">
    <property type="entry name" value="S_TKc"/>
    <property type="match status" value="1"/>
</dbReference>
<keyword evidence="4" id="KW-0808">Transferase</keyword>
<name>A0ABN8DA07_9STRA</name>
<keyword evidence="2 3" id="KW-0067">ATP-binding</keyword>
<dbReference type="Proteomes" id="UP001158986">
    <property type="component" value="Unassembled WGS sequence"/>
</dbReference>